<dbReference type="Pfam" id="PF04857">
    <property type="entry name" value="CAF1"/>
    <property type="match status" value="2"/>
</dbReference>
<evidence type="ECO:0000256" key="5">
    <source>
        <dbReference type="ARBA" id="ARBA00022723"/>
    </source>
</evidence>
<evidence type="ECO:0000256" key="3">
    <source>
        <dbReference type="ARBA" id="ARBA00008372"/>
    </source>
</evidence>
<evidence type="ECO:0000256" key="1">
    <source>
        <dbReference type="ARBA" id="ARBA00004324"/>
    </source>
</evidence>
<evidence type="ECO:0000256" key="9">
    <source>
        <dbReference type="ARBA" id="ARBA00023242"/>
    </source>
</evidence>
<feature type="domain" description="C3H1-type" evidence="15">
    <location>
        <begin position="303"/>
        <end position="331"/>
    </location>
</feature>
<dbReference type="EMBL" id="NEDP02005550">
    <property type="protein sequence ID" value="OWF38964.1"/>
    <property type="molecule type" value="Genomic_DNA"/>
</dbReference>
<dbReference type="InterPro" id="IPR006941">
    <property type="entry name" value="RNase_CAF1"/>
</dbReference>
<dbReference type="InterPro" id="IPR051181">
    <property type="entry name" value="CAF1_poly(A)_ribonucleases"/>
</dbReference>
<dbReference type="PROSITE" id="PS50103">
    <property type="entry name" value="ZF_C3H1"/>
    <property type="match status" value="1"/>
</dbReference>
<dbReference type="InterPro" id="IPR036855">
    <property type="entry name" value="Znf_CCCH_sf"/>
</dbReference>
<keyword evidence="17" id="KW-1185">Reference proteome</keyword>
<dbReference type="GO" id="GO:0005730">
    <property type="term" value="C:nucleolus"/>
    <property type="evidence" value="ECO:0007669"/>
    <property type="project" value="UniProtKB-SubCell"/>
</dbReference>
<comment type="similarity">
    <text evidence="3">Belongs to the CAF1 family.</text>
</comment>
<dbReference type="GO" id="GO:0034472">
    <property type="term" value="P:snRNA 3'-end processing"/>
    <property type="evidence" value="ECO:0007669"/>
    <property type="project" value="TreeGrafter"/>
</dbReference>
<evidence type="ECO:0000313" key="17">
    <source>
        <dbReference type="Proteomes" id="UP000242188"/>
    </source>
</evidence>
<dbReference type="GO" id="GO:0017069">
    <property type="term" value="F:snRNA binding"/>
    <property type="evidence" value="ECO:0007669"/>
    <property type="project" value="TreeGrafter"/>
</dbReference>
<evidence type="ECO:0000256" key="8">
    <source>
        <dbReference type="ARBA" id="ARBA00022990"/>
    </source>
</evidence>
<evidence type="ECO:0000256" key="14">
    <source>
        <dbReference type="SAM" id="MobiDB-lite"/>
    </source>
</evidence>
<evidence type="ECO:0000256" key="10">
    <source>
        <dbReference type="ARBA" id="ARBA00057484"/>
    </source>
</evidence>
<accession>A0A210PR78</accession>
<keyword evidence="5 13" id="KW-0479">Metal-binding</keyword>
<dbReference type="PANTHER" id="PTHR15092">
    <property type="entry name" value="POLY A -SPECIFIC RIBONUCLEASE/TARGET OF EGR1, MEMBER 1"/>
    <property type="match status" value="1"/>
</dbReference>
<feature type="zinc finger region" description="C3H1-type" evidence="13">
    <location>
        <begin position="303"/>
        <end position="331"/>
    </location>
</feature>
<evidence type="ECO:0000256" key="6">
    <source>
        <dbReference type="ARBA" id="ARBA00022771"/>
    </source>
</evidence>
<dbReference type="GO" id="GO:0008270">
    <property type="term" value="F:zinc ion binding"/>
    <property type="evidence" value="ECO:0007669"/>
    <property type="project" value="UniProtKB-KW"/>
</dbReference>
<proteinExistence type="inferred from homology"/>
<evidence type="ECO:0000256" key="13">
    <source>
        <dbReference type="PROSITE-ProRule" id="PRU00723"/>
    </source>
</evidence>
<evidence type="ECO:0000256" key="11">
    <source>
        <dbReference type="ARBA" id="ARBA00062362"/>
    </source>
</evidence>
<keyword evidence="4" id="KW-0597">Phosphoprotein</keyword>
<evidence type="ECO:0000256" key="7">
    <source>
        <dbReference type="ARBA" id="ARBA00022833"/>
    </source>
</evidence>
<dbReference type="SUPFAM" id="SSF90229">
    <property type="entry name" value="CCCH zinc finger"/>
    <property type="match status" value="1"/>
</dbReference>
<dbReference type="FunFam" id="3.30.420.10:FF:000039">
    <property type="entry name" value="Target of EGR1 protein 1"/>
    <property type="match status" value="1"/>
</dbReference>
<comment type="caution">
    <text evidence="16">The sequence shown here is derived from an EMBL/GenBank/DDBJ whole genome shotgun (WGS) entry which is preliminary data.</text>
</comment>
<keyword evidence="8" id="KW-0007">Acetylation</keyword>
<comment type="subunit">
    <text evidence="11">Interacts with U1, U2, U4, U5 and U6 snRNAs.</text>
</comment>
<dbReference type="InterPro" id="IPR000571">
    <property type="entry name" value="Znf_CCCH"/>
</dbReference>
<dbReference type="GO" id="GO:0000175">
    <property type="term" value="F:3'-5'-RNA exonuclease activity"/>
    <property type="evidence" value="ECO:0007669"/>
    <property type="project" value="TreeGrafter"/>
</dbReference>
<dbReference type="PANTHER" id="PTHR15092:SF37">
    <property type="entry name" value="TARGET OF EGR1 PROTEIN 1"/>
    <property type="match status" value="1"/>
</dbReference>
<dbReference type="GO" id="GO:0016607">
    <property type="term" value="C:nuclear speck"/>
    <property type="evidence" value="ECO:0007669"/>
    <property type="project" value="UniProtKB-SubCell"/>
</dbReference>
<organism evidence="16 17">
    <name type="scientific">Mizuhopecten yessoensis</name>
    <name type="common">Japanese scallop</name>
    <name type="synonym">Patinopecten yessoensis</name>
    <dbReference type="NCBI Taxonomy" id="6573"/>
    <lineage>
        <taxon>Eukaryota</taxon>
        <taxon>Metazoa</taxon>
        <taxon>Spiralia</taxon>
        <taxon>Lophotrochozoa</taxon>
        <taxon>Mollusca</taxon>
        <taxon>Bivalvia</taxon>
        <taxon>Autobranchia</taxon>
        <taxon>Pteriomorphia</taxon>
        <taxon>Pectinida</taxon>
        <taxon>Pectinoidea</taxon>
        <taxon>Pectinidae</taxon>
        <taxon>Mizuhopecten</taxon>
    </lineage>
</organism>
<evidence type="ECO:0000256" key="4">
    <source>
        <dbReference type="ARBA" id="ARBA00022553"/>
    </source>
</evidence>
<keyword evidence="6 13" id="KW-0863">Zinc-finger</keyword>
<dbReference type="InterPro" id="IPR036397">
    <property type="entry name" value="RNaseH_sf"/>
</dbReference>
<evidence type="ECO:0000256" key="12">
    <source>
        <dbReference type="ARBA" id="ARBA00071349"/>
    </source>
</evidence>
<reference evidence="16 17" key="1">
    <citation type="journal article" date="2017" name="Nat. Ecol. Evol.">
        <title>Scallop genome provides insights into evolution of bilaterian karyotype and development.</title>
        <authorList>
            <person name="Wang S."/>
            <person name="Zhang J."/>
            <person name="Jiao W."/>
            <person name="Li J."/>
            <person name="Xun X."/>
            <person name="Sun Y."/>
            <person name="Guo X."/>
            <person name="Huan P."/>
            <person name="Dong B."/>
            <person name="Zhang L."/>
            <person name="Hu X."/>
            <person name="Sun X."/>
            <person name="Wang J."/>
            <person name="Zhao C."/>
            <person name="Wang Y."/>
            <person name="Wang D."/>
            <person name="Huang X."/>
            <person name="Wang R."/>
            <person name="Lv J."/>
            <person name="Li Y."/>
            <person name="Zhang Z."/>
            <person name="Liu B."/>
            <person name="Lu W."/>
            <person name="Hui Y."/>
            <person name="Liang J."/>
            <person name="Zhou Z."/>
            <person name="Hou R."/>
            <person name="Li X."/>
            <person name="Liu Y."/>
            <person name="Li H."/>
            <person name="Ning X."/>
            <person name="Lin Y."/>
            <person name="Zhao L."/>
            <person name="Xing Q."/>
            <person name="Dou J."/>
            <person name="Li Y."/>
            <person name="Mao J."/>
            <person name="Guo H."/>
            <person name="Dou H."/>
            <person name="Li T."/>
            <person name="Mu C."/>
            <person name="Jiang W."/>
            <person name="Fu Q."/>
            <person name="Fu X."/>
            <person name="Miao Y."/>
            <person name="Liu J."/>
            <person name="Yu Q."/>
            <person name="Li R."/>
            <person name="Liao H."/>
            <person name="Li X."/>
            <person name="Kong Y."/>
            <person name="Jiang Z."/>
            <person name="Chourrout D."/>
            <person name="Li R."/>
            <person name="Bao Z."/>
        </authorList>
    </citation>
    <scope>NUCLEOTIDE SEQUENCE [LARGE SCALE GENOMIC DNA]</scope>
    <source>
        <strain evidence="16 17">PY_sf001</strain>
    </source>
</reference>
<comment type="subcellular location">
    <subcellularLocation>
        <location evidence="1">Nucleus speckle</location>
    </subcellularLocation>
    <subcellularLocation>
        <location evidence="2">Nucleus</location>
        <location evidence="2">Nucleolus</location>
    </subcellularLocation>
</comment>
<dbReference type="InterPro" id="IPR012337">
    <property type="entry name" value="RNaseH-like_sf"/>
</dbReference>
<protein>
    <recommendedName>
        <fullName evidence="12">Target of EGR1 protein 1</fullName>
    </recommendedName>
</protein>
<dbReference type="STRING" id="6573.A0A210PR78"/>
<dbReference type="Proteomes" id="UP000242188">
    <property type="component" value="Unassembled WGS sequence"/>
</dbReference>
<evidence type="ECO:0000313" key="16">
    <source>
        <dbReference type="EMBL" id="OWF38964.1"/>
    </source>
</evidence>
<keyword evidence="9" id="KW-0539">Nucleus</keyword>
<feature type="region of interest" description="Disordered" evidence="14">
    <location>
        <begin position="344"/>
        <end position="375"/>
    </location>
</feature>
<gene>
    <name evidence="16" type="ORF">KP79_PYT08929</name>
</gene>
<keyword evidence="7 13" id="KW-0862">Zinc</keyword>
<dbReference type="SUPFAM" id="SSF53098">
    <property type="entry name" value="Ribonuclease H-like"/>
    <property type="match status" value="1"/>
</dbReference>
<comment type="function">
    <text evidence="10">Inhibits cell growth rate and cell cycle. Induces CDKN1A expression as well as TGF-beta expression. Mediates the inhibitory growth effect of EGR1. Involved in the maturation of snRNAs and snRNA 3'-tail processing.</text>
</comment>
<name>A0A210PR78_MIZYE</name>
<dbReference type="AlphaFoldDB" id="A0A210PR78"/>
<dbReference type="OrthoDB" id="414075at2759"/>
<sequence length="495" mass="54941">MTMFETVPVVDVHKENFKEIWPSLLLSIKTSTFIAMDTELSGLGNRKSLVAKSIEDRYKGIATSAKSRSILSIGISCYKLVEVTNSLNKECTDSSEEAQGLPQGGVGPGGCRWKFLVQTYNITTLCEEDYVVEPASLKFLVEHGFDFNRQYAKGVPYCRGNDKVDSKTDTMSLRQLFMEILGAACPIIFHNALMDLVFLYENLYASTPPNMAAFLADLTEMFPAGIYDTKYITDFKHKMPASYLEYVFRKCLRTNKESSLGCKEHAWVEFPTYPAGFSHITRCNCVRPGAAIPSHINKDTQDRLKATVCGSYAGHGWCSRGNSCAKSHDVDLILDIDFLAQSKKSRKRKRRRDNNPKTDNESGGLTEPEEEQEMETTIADMSIVAKEESEVCEKDSLKSSENGAVILPGAVGVGKGPVVSGKHRAGFDAFMTGYIMASYVSEYGTYKGSLKMEDVGLEEIQNLVYLTGKDIALSVVKSGFAKTSKDHREKLSKYC</sequence>
<dbReference type="GO" id="GO:0015030">
    <property type="term" value="C:Cajal body"/>
    <property type="evidence" value="ECO:0007669"/>
    <property type="project" value="TreeGrafter"/>
</dbReference>
<evidence type="ECO:0000256" key="2">
    <source>
        <dbReference type="ARBA" id="ARBA00004604"/>
    </source>
</evidence>
<evidence type="ECO:0000259" key="15">
    <source>
        <dbReference type="PROSITE" id="PS50103"/>
    </source>
</evidence>
<dbReference type="Gene3D" id="3.30.420.10">
    <property type="entry name" value="Ribonuclease H-like superfamily/Ribonuclease H"/>
    <property type="match status" value="2"/>
</dbReference>